<evidence type="ECO:0000313" key="4">
    <source>
        <dbReference type="Proteomes" id="UP000663853"/>
    </source>
</evidence>
<sequence length="471" mass="52556">MPRRAMTIAPRALSNGSCSHEGGVVVGPGKALVTPQTSKQSRVASTPRLDVQNEPNYESTTPGLLNNYSHSGAMLVPASPSTRAFGTPSSIGTTYQPTNDSCFGDDFSTPQPPGAYPISPPPEGNTNTDTLASLHVVAFPSNNIAPDVQCHFMIRSTKKNEPPKRCTRRVKPGPESQAPGVPVDQFCQQHLKIFMKDTGFFSWTKYNTWIQFKDYVPGYLQPATQAALRAEMEKPVSKSDEDGYVYAYEIRDPKAPNEFHIKIGRTVNLVRRLDEWREQCGSERVALRGWWPRTIEGGGQNDCEDPLSLLRGKIKPGKKGKYCHRLERLIHLELSDIALNSTHLASYFNNRASVQETEFHTNPSLSKVPSTSKPEKKPCSDCGKTHQEIFTLQRVASGEMKDREWECIVKPIIKKWGEFVSEHASRNEVYIGENLLAQNKGLALKFLWTLCLFSGYYLFVSLKSQNGQCSI</sequence>
<dbReference type="OrthoDB" id="2017946at2759"/>
<evidence type="ECO:0000313" key="3">
    <source>
        <dbReference type="EMBL" id="CAE6518409.1"/>
    </source>
</evidence>
<dbReference type="InterPro" id="IPR053006">
    <property type="entry name" value="Meiosis_regulatory"/>
</dbReference>
<gene>
    <name evidence="3" type="ORF">RDB_LOCUS142161</name>
</gene>
<dbReference type="Pfam" id="PF10544">
    <property type="entry name" value="T5orf172"/>
    <property type="match status" value="1"/>
</dbReference>
<feature type="region of interest" description="Disordered" evidence="1">
    <location>
        <begin position="359"/>
        <end position="380"/>
    </location>
</feature>
<name>A0A8H3HKT5_9AGAM</name>
<reference evidence="3" key="1">
    <citation type="submission" date="2021-01" db="EMBL/GenBank/DDBJ databases">
        <authorList>
            <person name="Kaushik A."/>
        </authorList>
    </citation>
    <scope>NUCLEOTIDE SEQUENCE</scope>
    <source>
        <strain evidence="3">AG6-10EEA</strain>
    </source>
</reference>
<evidence type="ECO:0000256" key="1">
    <source>
        <dbReference type="SAM" id="MobiDB-lite"/>
    </source>
</evidence>
<protein>
    <recommendedName>
        <fullName evidence="2">Bacteriophage T5 Orf172 DNA-binding domain-containing protein</fullName>
    </recommendedName>
</protein>
<feature type="domain" description="Bacteriophage T5 Orf172 DNA-binding" evidence="2">
    <location>
        <begin position="244"/>
        <end position="339"/>
    </location>
</feature>
<feature type="region of interest" description="Disordered" evidence="1">
    <location>
        <begin position="83"/>
        <end position="108"/>
    </location>
</feature>
<dbReference type="PANTHER" id="PTHR28094:SF1">
    <property type="entry name" value="MEIOTICALLY UP-REGULATED GENE 113 PROTEIN"/>
    <property type="match status" value="1"/>
</dbReference>
<feature type="region of interest" description="Disordered" evidence="1">
    <location>
        <begin position="32"/>
        <end position="65"/>
    </location>
</feature>
<dbReference type="PANTHER" id="PTHR28094">
    <property type="entry name" value="MEIOTICALLY UP-REGULATED GENE 113 PROTEIN"/>
    <property type="match status" value="1"/>
</dbReference>
<dbReference type="InterPro" id="IPR018306">
    <property type="entry name" value="Phage_T5_Orf172_DNA-bd"/>
</dbReference>
<comment type="caution">
    <text evidence="3">The sequence shown here is derived from an EMBL/GenBank/DDBJ whole genome shotgun (WGS) entry which is preliminary data.</text>
</comment>
<feature type="compositionally biased region" description="Polar residues" evidence="1">
    <location>
        <begin position="53"/>
        <end position="65"/>
    </location>
</feature>
<feature type="compositionally biased region" description="Polar residues" evidence="1">
    <location>
        <begin position="359"/>
        <end position="372"/>
    </location>
</feature>
<feature type="compositionally biased region" description="Polar residues" evidence="1">
    <location>
        <begin position="83"/>
        <end position="101"/>
    </location>
</feature>
<evidence type="ECO:0000259" key="2">
    <source>
        <dbReference type="Pfam" id="PF10544"/>
    </source>
</evidence>
<dbReference type="EMBL" id="CAJMXA010003873">
    <property type="protein sequence ID" value="CAE6518409.1"/>
    <property type="molecule type" value="Genomic_DNA"/>
</dbReference>
<feature type="region of interest" description="Disordered" evidence="1">
    <location>
        <begin position="161"/>
        <end position="181"/>
    </location>
</feature>
<dbReference type="Proteomes" id="UP000663853">
    <property type="component" value="Unassembled WGS sequence"/>
</dbReference>
<accession>A0A8H3HKT5</accession>
<dbReference type="AlphaFoldDB" id="A0A8H3HKT5"/>
<proteinExistence type="predicted"/>
<organism evidence="3 4">
    <name type="scientific">Rhizoctonia solani</name>
    <dbReference type="NCBI Taxonomy" id="456999"/>
    <lineage>
        <taxon>Eukaryota</taxon>
        <taxon>Fungi</taxon>
        <taxon>Dikarya</taxon>
        <taxon>Basidiomycota</taxon>
        <taxon>Agaricomycotina</taxon>
        <taxon>Agaricomycetes</taxon>
        <taxon>Cantharellales</taxon>
        <taxon>Ceratobasidiaceae</taxon>
        <taxon>Rhizoctonia</taxon>
    </lineage>
</organism>
<feature type="compositionally biased region" description="Polar residues" evidence="1">
    <location>
        <begin position="34"/>
        <end position="44"/>
    </location>
</feature>